<dbReference type="AlphaFoldDB" id="A0A3N6TIT2"/>
<evidence type="ECO:0000256" key="7">
    <source>
        <dbReference type="ARBA" id="ARBA00023002"/>
    </source>
</evidence>
<evidence type="ECO:0000313" key="13">
    <source>
        <dbReference type="EMBL" id="KAF3566818.1"/>
    </source>
</evidence>
<evidence type="ECO:0000256" key="3">
    <source>
        <dbReference type="ARBA" id="ARBA00011245"/>
    </source>
</evidence>
<dbReference type="InterPro" id="IPR013766">
    <property type="entry name" value="Thioredoxin_domain"/>
</dbReference>
<dbReference type="EC" id="1.11.1.25" evidence="4 10"/>
<dbReference type="GO" id="GO:0034599">
    <property type="term" value="P:cellular response to oxidative stress"/>
    <property type="evidence" value="ECO:0007669"/>
    <property type="project" value="InterPro"/>
</dbReference>
<gene>
    <name evidence="13" type="ORF">DY000_02014794</name>
    <name evidence="12" type="ORF">F2Q70_00003100</name>
</gene>
<evidence type="ECO:0000256" key="9">
    <source>
        <dbReference type="PIRSR" id="PIRSR637944-1"/>
    </source>
</evidence>
<dbReference type="PROSITE" id="PS51352">
    <property type="entry name" value="THIOREDOXIN_2"/>
    <property type="match status" value="1"/>
</dbReference>
<proteinExistence type="inferred from homology"/>
<keyword evidence="7 10" id="KW-0560">Oxidoreductase</keyword>
<keyword evidence="6 10" id="KW-0049">Antioxidant</keyword>
<dbReference type="Gene3D" id="3.40.30.10">
    <property type="entry name" value="Glutaredoxin"/>
    <property type="match status" value="1"/>
</dbReference>
<keyword evidence="5 10" id="KW-0575">Peroxidase</keyword>
<evidence type="ECO:0000313" key="12">
    <source>
        <dbReference type="EMBL" id="KAF2570886.1"/>
    </source>
</evidence>
<evidence type="ECO:0000256" key="5">
    <source>
        <dbReference type="ARBA" id="ARBA00022559"/>
    </source>
</evidence>
<keyword evidence="8 10" id="KW-0676">Redox-active center</keyword>
<dbReference type="GO" id="GO:0042744">
    <property type="term" value="P:hydrogen peroxide catabolic process"/>
    <property type="evidence" value="ECO:0007669"/>
    <property type="project" value="TreeGrafter"/>
</dbReference>
<evidence type="ECO:0000313" key="14">
    <source>
        <dbReference type="Proteomes" id="UP000266723"/>
    </source>
</evidence>
<organism evidence="12">
    <name type="scientific">Brassica cretica</name>
    <name type="common">Mustard</name>
    <dbReference type="NCBI Taxonomy" id="69181"/>
    <lineage>
        <taxon>Eukaryota</taxon>
        <taxon>Viridiplantae</taxon>
        <taxon>Streptophyta</taxon>
        <taxon>Embryophyta</taxon>
        <taxon>Tracheophyta</taxon>
        <taxon>Spermatophyta</taxon>
        <taxon>Magnoliopsida</taxon>
        <taxon>eudicotyledons</taxon>
        <taxon>Gunneridae</taxon>
        <taxon>Pentapetalae</taxon>
        <taxon>rosids</taxon>
        <taxon>malvids</taxon>
        <taxon>Brassicales</taxon>
        <taxon>Brassicaceae</taxon>
        <taxon>Brassiceae</taxon>
        <taxon>Brassica</taxon>
    </lineage>
</organism>
<evidence type="ECO:0000256" key="10">
    <source>
        <dbReference type="RuleBase" id="RU366011"/>
    </source>
</evidence>
<dbReference type="EMBL" id="QGKV02000759">
    <property type="protein sequence ID" value="KAF3566818.1"/>
    <property type="molecule type" value="Genomic_DNA"/>
</dbReference>
<feature type="non-terminal residue" evidence="12">
    <location>
        <position position="167"/>
    </location>
</feature>
<dbReference type="GO" id="GO:0005737">
    <property type="term" value="C:cytoplasm"/>
    <property type="evidence" value="ECO:0007669"/>
    <property type="project" value="TreeGrafter"/>
</dbReference>
<comment type="caution">
    <text evidence="12">The sequence shown here is derived from an EMBL/GenBank/DDBJ whole genome shotgun (WGS) entry which is preliminary data.</text>
</comment>
<dbReference type="SUPFAM" id="SSF52833">
    <property type="entry name" value="Thioredoxin-like"/>
    <property type="match status" value="1"/>
</dbReference>
<dbReference type="GO" id="GO:0008379">
    <property type="term" value="F:thioredoxin peroxidase activity"/>
    <property type="evidence" value="ECO:0007669"/>
    <property type="project" value="InterPro"/>
</dbReference>
<dbReference type="InterPro" id="IPR036249">
    <property type="entry name" value="Thioredoxin-like_sf"/>
</dbReference>
<sequence length="167" mass="18149">TPISFMAPIAVGSVLPDGKIFLFDENDQLQTVTVHSLLAGKKVILFGVPGAFTSACSLQHVPSFIEKADQLKAKGVNEIICYGMNDPYVMKAWGKTFPENKHVKFVSDGSGEYTKLLGLELDLKDKGLGIRTRRFAMLLDNLKVTVANIETGGEFTVSSAEDILKAL</sequence>
<comment type="subunit">
    <text evidence="3">Monomer.</text>
</comment>
<dbReference type="CDD" id="cd03013">
    <property type="entry name" value="PRX5_like"/>
    <property type="match status" value="1"/>
</dbReference>
<feature type="active site" description="Cysteine sulfenic acid (-SOH) intermediate" evidence="9">
    <location>
        <position position="56"/>
    </location>
</feature>
<evidence type="ECO:0000256" key="2">
    <source>
        <dbReference type="ARBA" id="ARBA00010505"/>
    </source>
</evidence>
<evidence type="ECO:0000256" key="4">
    <source>
        <dbReference type="ARBA" id="ARBA00013016"/>
    </source>
</evidence>
<name>A0A3N6TIT2_BRACR</name>
<dbReference type="InterPro" id="IPR037944">
    <property type="entry name" value="PRX5-like"/>
</dbReference>
<dbReference type="EMBL" id="QGKY02001015">
    <property type="protein sequence ID" value="KAF2570886.1"/>
    <property type="molecule type" value="Genomic_DNA"/>
</dbReference>
<dbReference type="GO" id="GO:0045454">
    <property type="term" value="P:cell redox homeostasis"/>
    <property type="evidence" value="ECO:0007669"/>
    <property type="project" value="TreeGrafter"/>
</dbReference>
<evidence type="ECO:0000259" key="11">
    <source>
        <dbReference type="PROSITE" id="PS51352"/>
    </source>
</evidence>
<dbReference type="PANTHER" id="PTHR10430:SF38">
    <property type="entry name" value="GLUTAREDOXIN-DEPENDENT PEROXIREDOXIN"/>
    <property type="match status" value="1"/>
</dbReference>
<reference evidence="13" key="2">
    <citation type="submission" date="2019-12" db="EMBL/GenBank/DDBJ databases">
        <authorList>
            <person name="Studholme D.J."/>
            <person name="Sarris P."/>
        </authorList>
    </citation>
    <scope>NUCLEOTIDE SEQUENCE</scope>
    <source>
        <strain evidence="13">PFS-1207/04</strain>
        <tissue evidence="13">Leaf</tissue>
    </source>
</reference>
<comment type="function">
    <text evidence="10">Thiol-specific peroxidase that catalyzes the reduction of hydrogen peroxide and organic hydroperoxides to water and alcohols, respectively. Plays a role in cell protection against oxidative stress by detoxifying peroxides.</text>
</comment>
<dbReference type="Proteomes" id="UP000266723">
    <property type="component" value="Unassembled WGS sequence"/>
</dbReference>
<feature type="domain" description="Thioredoxin" evidence="11">
    <location>
        <begin position="9"/>
        <end position="167"/>
    </location>
</feature>
<dbReference type="Pfam" id="PF08534">
    <property type="entry name" value="Redoxin"/>
    <property type="match status" value="1"/>
</dbReference>
<dbReference type="OrthoDB" id="1882547at2759"/>
<reference evidence="12" key="1">
    <citation type="submission" date="2019-12" db="EMBL/GenBank/DDBJ databases">
        <title>Genome sequencing and annotation of Brassica cretica.</title>
        <authorList>
            <person name="Studholme D.J."/>
            <person name="Sarris P.F."/>
        </authorList>
    </citation>
    <scope>NUCLEOTIDE SEQUENCE</scope>
    <source>
        <strain evidence="12">PFS-102/07</strain>
        <tissue evidence="12">Leaf</tissue>
    </source>
</reference>
<protein>
    <recommendedName>
        <fullName evidence="4 10">Glutaredoxin-dependent peroxiredoxin</fullName>
        <ecNumber evidence="4 10">1.11.1.25</ecNumber>
    </recommendedName>
</protein>
<comment type="similarity">
    <text evidence="2 10">Belongs to the peroxiredoxin family. Prx5 subfamily.</text>
</comment>
<evidence type="ECO:0000256" key="6">
    <source>
        <dbReference type="ARBA" id="ARBA00022862"/>
    </source>
</evidence>
<dbReference type="FunFam" id="3.40.30.10:FF:000020">
    <property type="entry name" value="Peroxiredoxin"/>
    <property type="match status" value="1"/>
</dbReference>
<keyword evidence="14" id="KW-1185">Reference proteome</keyword>
<accession>A0A3N6TIT2</accession>
<reference evidence="13 14" key="3">
    <citation type="journal article" date="2020" name="BMC Genomics">
        <title>Intraspecific diversification of the crop wild relative Brassica cretica Lam. using demographic model selection.</title>
        <authorList>
            <person name="Kioukis A."/>
            <person name="Michalopoulou V.A."/>
            <person name="Briers L."/>
            <person name="Pirintsos S."/>
            <person name="Studholme D.J."/>
            <person name="Pavlidis P."/>
            <person name="Sarris P.F."/>
        </authorList>
    </citation>
    <scope>NUCLEOTIDE SEQUENCE [LARGE SCALE GENOMIC DNA]</scope>
    <source>
        <strain evidence="14">cv. PFS-1207/04</strain>
        <strain evidence="13">PFS-1207/04</strain>
    </source>
</reference>
<evidence type="ECO:0000256" key="1">
    <source>
        <dbReference type="ARBA" id="ARBA00001711"/>
    </source>
</evidence>
<dbReference type="PANTHER" id="PTHR10430">
    <property type="entry name" value="PEROXIREDOXIN"/>
    <property type="match status" value="1"/>
</dbReference>
<comment type="catalytic activity">
    <reaction evidence="1">
        <text>[glutaredoxin]-dithiol + a hydroperoxide = [glutaredoxin]-disulfide + an alcohol + H2O</text>
        <dbReference type="Rhea" id="RHEA:62624"/>
        <dbReference type="Rhea" id="RHEA-COMP:10729"/>
        <dbReference type="Rhea" id="RHEA-COMP:10730"/>
        <dbReference type="ChEBI" id="CHEBI:15377"/>
        <dbReference type="ChEBI" id="CHEBI:29950"/>
        <dbReference type="ChEBI" id="CHEBI:30879"/>
        <dbReference type="ChEBI" id="CHEBI:35924"/>
        <dbReference type="ChEBI" id="CHEBI:50058"/>
        <dbReference type="EC" id="1.11.1.25"/>
    </reaction>
</comment>
<dbReference type="InterPro" id="IPR013740">
    <property type="entry name" value="Redoxin"/>
</dbReference>
<evidence type="ECO:0000256" key="8">
    <source>
        <dbReference type="ARBA" id="ARBA00023284"/>
    </source>
</evidence>